<evidence type="ECO:0000313" key="2">
    <source>
        <dbReference type="EMBL" id="GIY06447.1"/>
    </source>
</evidence>
<evidence type="ECO:0000256" key="1">
    <source>
        <dbReference type="SAM" id="MobiDB-lite"/>
    </source>
</evidence>
<reference evidence="2 3" key="1">
    <citation type="submission" date="2021-06" db="EMBL/GenBank/DDBJ databases">
        <title>Caerostris darwini draft genome.</title>
        <authorList>
            <person name="Kono N."/>
            <person name="Arakawa K."/>
        </authorList>
    </citation>
    <scope>NUCLEOTIDE SEQUENCE [LARGE SCALE GENOMIC DNA]</scope>
</reference>
<evidence type="ECO:0000313" key="3">
    <source>
        <dbReference type="Proteomes" id="UP001054837"/>
    </source>
</evidence>
<comment type="caution">
    <text evidence="2">The sequence shown here is derived from an EMBL/GenBank/DDBJ whole genome shotgun (WGS) entry which is preliminary data.</text>
</comment>
<proteinExistence type="predicted"/>
<dbReference type="AlphaFoldDB" id="A0AAV4QDT7"/>
<name>A0AAV4QDT7_9ARAC</name>
<sequence length="100" mass="11221">MPPHSRRIPPDDDDTWQRQRNDRCMQQQDSDTNTIQVPLAAATVRLVLSSTTVGMSCIIPDENSCLEKPGSTKEHFEQFGTGSGYGKLEFICPEHTLNDE</sequence>
<dbReference type="EMBL" id="BPLQ01004215">
    <property type="protein sequence ID" value="GIY06447.1"/>
    <property type="molecule type" value="Genomic_DNA"/>
</dbReference>
<accession>A0AAV4QDT7</accession>
<feature type="region of interest" description="Disordered" evidence="1">
    <location>
        <begin position="1"/>
        <end position="32"/>
    </location>
</feature>
<protein>
    <submittedName>
        <fullName evidence="2">Uncharacterized protein</fullName>
    </submittedName>
</protein>
<dbReference type="Proteomes" id="UP001054837">
    <property type="component" value="Unassembled WGS sequence"/>
</dbReference>
<gene>
    <name evidence="2" type="ORF">CDAR_456301</name>
</gene>
<keyword evidence="3" id="KW-1185">Reference proteome</keyword>
<organism evidence="2 3">
    <name type="scientific">Caerostris darwini</name>
    <dbReference type="NCBI Taxonomy" id="1538125"/>
    <lineage>
        <taxon>Eukaryota</taxon>
        <taxon>Metazoa</taxon>
        <taxon>Ecdysozoa</taxon>
        <taxon>Arthropoda</taxon>
        <taxon>Chelicerata</taxon>
        <taxon>Arachnida</taxon>
        <taxon>Araneae</taxon>
        <taxon>Araneomorphae</taxon>
        <taxon>Entelegynae</taxon>
        <taxon>Araneoidea</taxon>
        <taxon>Araneidae</taxon>
        <taxon>Caerostris</taxon>
    </lineage>
</organism>